<sequence length="97" mass="10898">MTPLEINNNEEEEEKSVEIFFLLFASNGPQHLNKRVLTGTELLSMASNGETSLCKSEFFRLHAPSALLFCVTQQKRRMFRVLHPGGSVIARSLKSTS</sequence>
<reference evidence="1 2" key="1">
    <citation type="submission" date="2022-05" db="EMBL/GenBank/DDBJ databases">
        <title>A multi-omics perspective on studying reproductive biology in Daphnia sinensis.</title>
        <authorList>
            <person name="Jia J."/>
        </authorList>
    </citation>
    <scope>NUCLEOTIDE SEQUENCE [LARGE SCALE GENOMIC DNA]</scope>
    <source>
        <strain evidence="1 2">WSL</strain>
    </source>
</reference>
<keyword evidence="2" id="KW-1185">Reference proteome</keyword>
<dbReference type="EMBL" id="WJBH02000005">
    <property type="protein sequence ID" value="KAI9558037.1"/>
    <property type="molecule type" value="Genomic_DNA"/>
</dbReference>
<name>A0AAD5KSC1_9CRUS</name>
<evidence type="ECO:0000313" key="2">
    <source>
        <dbReference type="Proteomes" id="UP000820818"/>
    </source>
</evidence>
<protein>
    <submittedName>
        <fullName evidence="1">Uncharacterized protein</fullName>
    </submittedName>
</protein>
<accession>A0AAD5KSC1</accession>
<proteinExistence type="predicted"/>
<organism evidence="1 2">
    <name type="scientific">Daphnia sinensis</name>
    <dbReference type="NCBI Taxonomy" id="1820382"/>
    <lineage>
        <taxon>Eukaryota</taxon>
        <taxon>Metazoa</taxon>
        <taxon>Ecdysozoa</taxon>
        <taxon>Arthropoda</taxon>
        <taxon>Crustacea</taxon>
        <taxon>Branchiopoda</taxon>
        <taxon>Diplostraca</taxon>
        <taxon>Cladocera</taxon>
        <taxon>Anomopoda</taxon>
        <taxon>Daphniidae</taxon>
        <taxon>Daphnia</taxon>
        <taxon>Daphnia similis group</taxon>
    </lineage>
</organism>
<comment type="caution">
    <text evidence="1">The sequence shown here is derived from an EMBL/GenBank/DDBJ whole genome shotgun (WGS) entry which is preliminary data.</text>
</comment>
<dbReference type="AlphaFoldDB" id="A0AAD5KSC1"/>
<dbReference type="Proteomes" id="UP000820818">
    <property type="component" value="Linkage Group LG5"/>
</dbReference>
<gene>
    <name evidence="1" type="ORF">GHT06_014790</name>
</gene>
<evidence type="ECO:0000313" key="1">
    <source>
        <dbReference type="EMBL" id="KAI9558037.1"/>
    </source>
</evidence>